<organism evidence="2 3">
    <name type="scientific">Fusarium euwallaceae</name>
    <dbReference type="NCBI Taxonomy" id="1147111"/>
    <lineage>
        <taxon>Eukaryota</taxon>
        <taxon>Fungi</taxon>
        <taxon>Dikarya</taxon>
        <taxon>Ascomycota</taxon>
        <taxon>Pezizomycotina</taxon>
        <taxon>Sordariomycetes</taxon>
        <taxon>Hypocreomycetidae</taxon>
        <taxon>Hypocreales</taxon>
        <taxon>Nectriaceae</taxon>
        <taxon>Fusarium</taxon>
        <taxon>Fusarium solani species complex</taxon>
    </lineage>
</organism>
<reference evidence="2 3" key="1">
    <citation type="submission" date="2017-06" db="EMBL/GenBank/DDBJ databases">
        <title>Comparative genomic analysis of Ambrosia Fusariam Clade fungi.</title>
        <authorList>
            <person name="Stajich J.E."/>
            <person name="Carrillo J."/>
            <person name="Kijimoto T."/>
            <person name="Eskalen A."/>
            <person name="O'Donnell K."/>
            <person name="Kasson M."/>
        </authorList>
    </citation>
    <scope>NUCLEOTIDE SEQUENCE [LARGE SCALE GENOMIC DNA]</scope>
    <source>
        <strain evidence="2 3">UCR1854</strain>
    </source>
</reference>
<feature type="region of interest" description="Disordered" evidence="1">
    <location>
        <begin position="1"/>
        <end position="55"/>
    </location>
</feature>
<keyword evidence="3" id="KW-1185">Reference proteome</keyword>
<dbReference type="Proteomes" id="UP000287124">
    <property type="component" value="Unassembled WGS sequence"/>
</dbReference>
<gene>
    <name evidence="2" type="ORF">BHE90_017689</name>
</gene>
<evidence type="ECO:0000256" key="1">
    <source>
        <dbReference type="SAM" id="MobiDB-lite"/>
    </source>
</evidence>
<dbReference type="AlphaFoldDB" id="A0A430KWU1"/>
<comment type="caution">
    <text evidence="2">The sequence shown here is derived from an EMBL/GenBank/DDBJ whole genome shotgun (WGS) entry which is preliminary data.</text>
</comment>
<proteinExistence type="predicted"/>
<accession>A0A430KWU1</accession>
<feature type="non-terminal residue" evidence="2">
    <location>
        <position position="55"/>
    </location>
</feature>
<feature type="compositionally biased region" description="Basic and acidic residues" evidence="1">
    <location>
        <begin position="39"/>
        <end position="49"/>
    </location>
</feature>
<name>A0A430KWU1_9HYPO</name>
<feature type="compositionally biased region" description="Low complexity" evidence="1">
    <location>
        <begin position="1"/>
        <end position="17"/>
    </location>
</feature>
<protein>
    <submittedName>
        <fullName evidence="2">Uncharacterized protein</fullName>
    </submittedName>
</protein>
<dbReference type="EMBL" id="MIKF01001480">
    <property type="protein sequence ID" value="RTE67936.1"/>
    <property type="molecule type" value="Genomic_DNA"/>
</dbReference>
<evidence type="ECO:0000313" key="3">
    <source>
        <dbReference type="Proteomes" id="UP000287124"/>
    </source>
</evidence>
<sequence length="55" mass="5528">MSGITAIGGHATAGRIAVTGSGDTKTAWSSKGETFATSGERRSGDRLEVSEVTGD</sequence>
<feature type="compositionally biased region" description="Polar residues" evidence="1">
    <location>
        <begin position="21"/>
        <end position="37"/>
    </location>
</feature>
<evidence type="ECO:0000313" key="2">
    <source>
        <dbReference type="EMBL" id="RTE67936.1"/>
    </source>
</evidence>